<evidence type="ECO:0000313" key="3">
    <source>
        <dbReference type="Proteomes" id="UP000217083"/>
    </source>
</evidence>
<dbReference type="AlphaFoldDB" id="A0A263BV51"/>
<keyword evidence="1" id="KW-0812">Transmembrane</keyword>
<proteinExistence type="predicted"/>
<keyword evidence="1" id="KW-0472">Membrane</keyword>
<keyword evidence="1" id="KW-1133">Transmembrane helix</keyword>
<gene>
    <name evidence="2" type="ORF">CIB95_09775</name>
</gene>
<evidence type="ECO:0000256" key="1">
    <source>
        <dbReference type="SAM" id="Phobius"/>
    </source>
</evidence>
<comment type="caution">
    <text evidence="2">The sequence shown here is derived from an EMBL/GenBank/DDBJ whole genome shotgun (WGS) entry which is preliminary data.</text>
</comment>
<accession>A0A263BV51</accession>
<sequence length="127" mass="14103">MVKKLVVGLICAIIFTIHFTANGAEEYFTTYLIFSTVIYLALGVPISLYVDKLINEHVKSKSAIITFFISLSLYALAGALLIAVLDIIINLYGFEYIHLLLFGAIAASLFYIIQVIVSKFFFHKSAA</sequence>
<organism evidence="2 3">
    <name type="scientific">Lottiidibacillus patelloidae</name>
    <dbReference type="NCBI Taxonomy" id="2670334"/>
    <lineage>
        <taxon>Bacteria</taxon>
        <taxon>Bacillati</taxon>
        <taxon>Bacillota</taxon>
        <taxon>Bacilli</taxon>
        <taxon>Bacillales</taxon>
        <taxon>Bacillaceae</taxon>
        <taxon>Lottiidibacillus</taxon>
    </lineage>
</organism>
<keyword evidence="3" id="KW-1185">Reference proteome</keyword>
<name>A0A263BV51_9BACI</name>
<protein>
    <recommendedName>
        <fullName evidence="4">Permease</fullName>
    </recommendedName>
</protein>
<evidence type="ECO:0000313" key="2">
    <source>
        <dbReference type="EMBL" id="OZM57046.1"/>
    </source>
</evidence>
<dbReference type="EMBL" id="NPIA01000004">
    <property type="protein sequence ID" value="OZM57046.1"/>
    <property type="molecule type" value="Genomic_DNA"/>
</dbReference>
<evidence type="ECO:0008006" key="4">
    <source>
        <dbReference type="Google" id="ProtNLM"/>
    </source>
</evidence>
<dbReference type="Proteomes" id="UP000217083">
    <property type="component" value="Unassembled WGS sequence"/>
</dbReference>
<reference evidence="3" key="1">
    <citation type="submission" date="2017-08" db="EMBL/GenBank/DDBJ databases">
        <authorList>
            <person name="Huang Z."/>
        </authorList>
    </citation>
    <scope>NUCLEOTIDE SEQUENCE [LARGE SCALE GENOMIC DNA]</scope>
    <source>
        <strain evidence="3">SA5d-4</strain>
    </source>
</reference>
<reference evidence="2 3" key="2">
    <citation type="submission" date="2017-09" db="EMBL/GenBank/DDBJ databases">
        <title>Bacillus patelloidae sp. nov., isolated from the intestinal tract of a marine limpet.</title>
        <authorList>
            <person name="Liu R."/>
            <person name="Dong C."/>
            <person name="Shao Z."/>
        </authorList>
    </citation>
    <scope>NUCLEOTIDE SEQUENCE [LARGE SCALE GENOMIC DNA]</scope>
    <source>
        <strain evidence="2 3">SA5d-4</strain>
    </source>
</reference>
<feature type="transmembrane region" description="Helical" evidence="1">
    <location>
        <begin position="33"/>
        <end position="50"/>
    </location>
</feature>
<dbReference type="RefSeq" id="WP_094924661.1">
    <property type="nucleotide sequence ID" value="NZ_NPIA01000004.1"/>
</dbReference>
<feature type="transmembrane region" description="Helical" evidence="1">
    <location>
        <begin position="62"/>
        <end position="84"/>
    </location>
</feature>
<feature type="transmembrane region" description="Helical" evidence="1">
    <location>
        <begin position="96"/>
        <end position="122"/>
    </location>
</feature>